<dbReference type="AlphaFoldDB" id="A0A4R4WBP9"/>
<dbReference type="InterPro" id="IPR036291">
    <property type="entry name" value="NAD(P)-bd_dom_sf"/>
</dbReference>
<evidence type="ECO:0000313" key="4">
    <source>
        <dbReference type="EMBL" id="TDD13683.1"/>
    </source>
</evidence>
<comment type="caution">
    <text evidence="4">The sequence shown here is derived from an EMBL/GenBank/DDBJ whole genome shotgun (WGS) entry which is preliminary data.</text>
</comment>
<organism evidence="4 5">
    <name type="scientific">Kribbella turkmenica</name>
    <dbReference type="NCBI Taxonomy" id="2530375"/>
    <lineage>
        <taxon>Bacteria</taxon>
        <taxon>Bacillati</taxon>
        <taxon>Actinomycetota</taxon>
        <taxon>Actinomycetes</taxon>
        <taxon>Propionibacteriales</taxon>
        <taxon>Kribbellaceae</taxon>
        <taxon>Kribbella</taxon>
    </lineage>
</organism>
<keyword evidence="5" id="KW-1185">Reference proteome</keyword>
<reference evidence="4 5" key="1">
    <citation type="submission" date="2019-02" db="EMBL/GenBank/DDBJ databases">
        <title>Draft genome sequences of novel Actinobacteria.</title>
        <authorList>
            <person name="Sahin N."/>
            <person name="Ay H."/>
            <person name="Saygin H."/>
        </authorList>
    </citation>
    <scope>NUCLEOTIDE SEQUENCE [LARGE SCALE GENOMIC DNA]</scope>
    <source>
        <strain evidence="4 5">16K104</strain>
    </source>
</reference>
<proteinExistence type="predicted"/>
<protein>
    <submittedName>
        <fullName evidence="4">D-glycerate dehydrogenase</fullName>
    </submittedName>
</protein>
<dbReference type="GO" id="GO:0016618">
    <property type="term" value="F:hydroxypyruvate reductase [NAD(P)H] activity"/>
    <property type="evidence" value="ECO:0007669"/>
    <property type="project" value="TreeGrafter"/>
</dbReference>
<accession>A0A4R4WBP9</accession>
<dbReference type="Pfam" id="PF02826">
    <property type="entry name" value="2-Hacid_dh_C"/>
    <property type="match status" value="1"/>
</dbReference>
<dbReference type="GO" id="GO:0051287">
    <property type="term" value="F:NAD binding"/>
    <property type="evidence" value="ECO:0007669"/>
    <property type="project" value="InterPro"/>
</dbReference>
<dbReference type="EMBL" id="SMKR01000258">
    <property type="protein sequence ID" value="TDD13683.1"/>
    <property type="molecule type" value="Genomic_DNA"/>
</dbReference>
<dbReference type="GO" id="GO:0005829">
    <property type="term" value="C:cytosol"/>
    <property type="evidence" value="ECO:0007669"/>
    <property type="project" value="TreeGrafter"/>
</dbReference>
<name>A0A4R4WBP9_9ACTN</name>
<dbReference type="RefSeq" id="WP_267900350.1">
    <property type="nucleotide sequence ID" value="NZ_SMKR01000258.1"/>
</dbReference>
<evidence type="ECO:0000256" key="2">
    <source>
        <dbReference type="ARBA" id="ARBA00023027"/>
    </source>
</evidence>
<keyword evidence="2" id="KW-0520">NAD</keyword>
<dbReference type="Proteomes" id="UP000295172">
    <property type="component" value="Unassembled WGS sequence"/>
</dbReference>
<evidence type="ECO:0000256" key="1">
    <source>
        <dbReference type="ARBA" id="ARBA00023002"/>
    </source>
</evidence>
<dbReference type="Gene3D" id="3.40.50.720">
    <property type="entry name" value="NAD(P)-binding Rossmann-like Domain"/>
    <property type="match status" value="2"/>
</dbReference>
<dbReference type="GO" id="GO:0030267">
    <property type="term" value="F:glyoxylate reductase (NADPH) activity"/>
    <property type="evidence" value="ECO:0007669"/>
    <property type="project" value="TreeGrafter"/>
</dbReference>
<feature type="non-terminal residue" evidence="4">
    <location>
        <position position="1"/>
    </location>
</feature>
<dbReference type="InterPro" id="IPR050223">
    <property type="entry name" value="D-isomer_2-hydroxyacid_DH"/>
</dbReference>
<dbReference type="InterPro" id="IPR006140">
    <property type="entry name" value="D-isomer_DH_NAD-bd"/>
</dbReference>
<dbReference type="PANTHER" id="PTHR10996:SF178">
    <property type="entry name" value="2-HYDROXYACID DEHYDROGENASE YGL185C-RELATED"/>
    <property type="match status" value="1"/>
</dbReference>
<keyword evidence="1" id="KW-0560">Oxidoreductase</keyword>
<dbReference type="SUPFAM" id="SSF51735">
    <property type="entry name" value="NAD(P)-binding Rossmann-fold domains"/>
    <property type="match status" value="1"/>
</dbReference>
<evidence type="ECO:0000259" key="3">
    <source>
        <dbReference type="Pfam" id="PF02826"/>
    </source>
</evidence>
<gene>
    <name evidence="4" type="ORF">E1218_34170</name>
</gene>
<dbReference type="PANTHER" id="PTHR10996">
    <property type="entry name" value="2-HYDROXYACID DEHYDROGENASE-RELATED"/>
    <property type="match status" value="1"/>
</dbReference>
<sequence length="83" mass="8676">EGALIDALRDGPPAFAALDVTTVEPLPPGNPLLLLPNCLVTPHIGSATTETRTRMLRLAVENAVDMLEGRCPGGALNSEVLEC</sequence>
<feature type="domain" description="D-isomer specific 2-hydroxyacid dehydrogenase NAD-binding" evidence="3">
    <location>
        <begin position="1"/>
        <end position="45"/>
    </location>
</feature>
<evidence type="ECO:0000313" key="5">
    <source>
        <dbReference type="Proteomes" id="UP000295172"/>
    </source>
</evidence>